<feature type="region of interest" description="Disordered" evidence="1">
    <location>
        <begin position="281"/>
        <end position="433"/>
    </location>
</feature>
<feature type="compositionally biased region" description="Basic and acidic residues" evidence="1">
    <location>
        <begin position="326"/>
        <end position="336"/>
    </location>
</feature>
<accession>A0A7X2NPC2</accession>
<name>A0A7X2NPC2_9CLOT</name>
<keyword evidence="3" id="KW-1185">Reference proteome</keyword>
<comment type="caution">
    <text evidence="2">The sequence shown here is derived from an EMBL/GenBank/DDBJ whole genome shotgun (WGS) entry which is preliminary data.</text>
</comment>
<feature type="compositionally biased region" description="Basic and acidic residues" evidence="1">
    <location>
        <begin position="199"/>
        <end position="212"/>
    </location>
</feature>
<protein>
    <submittedName>
        <fullName evidence="2">Uncharacterized protein</fullName>
    </submittedName>
</protein>
<dbReference type="RefSeq" id="WP_154473967.1">
    <property type="nucleotide sequence ID" value="NZ_VUMD01000030.1"/>
</dbReference>
<feature type="region of interest" description="Disordered" evidence="1">
    <location>
        <begin position="104"/>
        <end position="247"/>
    </location>
</feature>
<reference evidence="2 3" key="1">
    <citation type="submission" date="2019-08" db="EMBL/GenBank/DDBJ databases">
        <title>In-depth cultivation of the pig gut microbiome towards novel bacterial diversity and tailored functional studies.</title>
        <authorList>
            <person name="Wylensek D."/>
            <person name="Hitch T.C.A."/>
            <person name="Clavel T."/>
        </authorList>
    </citation>
    <scope>NUCLEOTIDE SEQUENCE [LARGE SCALE GENOMIC DNA]</scope>
    <source>
        <strain evidence="2 3">WCA-389-WT-23D1</strain>
    </source>
</reference>
<proteinExistence type="predicted"/>
<feature type="region of interest" description="Disordered" evidence="1">
    <location>
        <begin position="439"/>
        <end position="458"/>
    </location>
</feature>
<dbReference type="EMBL" id="VUMD01000030">
    <property type="protein sequence ID" value="MSS38580.1"/>
    <property type="molecule type" value="Genomic_DNA"/>
</dbReference>
<dbReference type="Proteomes" id="UP000429958">
    <property type="component" value="Unassembled WGS sequence"/>
</dbReference>
<feature type="compositionally biased region" description="Low complexity" evidence="1">
    <location>
        <begin position="397"/>
        <end position="409"/>
    </location>
</feature>
<feature type="compositionally biased region" description="Basic and acidic residues" evidence="1">
    <location>
        <begin position="378"/>
        <end position="396"/>
    </location>
</feature>
<sequence>MQGMLFSAAQSYAWILECSKKLLTHETSAEPANKTEHQINTRLFNNAFCGLLRLGYPYELSKEESADYLVFVIDGVQYKCPVGTAANVLREEFERYAPDAAALVPQKSKDKKAKSPETKMPPKERKEDTPTKTPEGAGENIKPAPPANPELKPDTPKPPTPILSTSNREETKAAKDTPVSTKDPSVEPAKEMQVSKVEAPVERKVSVEKPVSEKTVLPETQDKDVKKEMHRTPETKHTVKEEKPKTDASSVLMSAGFPNLDDLSFAFSKGSKKVLDIGVDAESKPESAIPKKTENSEMVNPDPVKEETPISVATDTYTEEQAEPAKQNEPKSEEAMRVAAPLPEIDDSFMLPPDEEEDEEPLLLGGIPVREPAPTKNTEGKDASFAEEKPQEHTDTTAETATVKTEPVVIAPAEESKASVTPKPVGSFFKPKSQPVIREEHEVHAVETPTAPVEEKTKEEKKGLFAFFKKEKPDKVESPAPSLDTPVPVDEVKREPVIPEVRETLSPPAEAAPAMDAKAETPAPNTAVEEYDFSQDGGTLFQHIHQVAVKPRFGDAIVSRARFIIWPTRIITMHTGTTFADILVHVTDEEGNEQIFCTEGKVQQLKMTVGGKHYCVYGIWNNSVFESHVTLDDKSASMFRMEEEVTKHEPKGRYGDEFLDQFRYDHKGQPFHFVVPFLSGNRGERNIPIVGYVAMDGKKYALERCEGNTLRYRTRTKADKIIRGHWEKGQFTFTIDDATRVLWDEDVI</sequence>
<feature type="compositionally biased region" description="Basic and acidic residues" evidence="1">
    <location>
        <begin position="113"/>
        <end position="130"/>
    </location>
</feature>
<feature type="compositionally biased region" description="Basic and acidic residues" evidence="1">
    <location>
        <begin position="220"/>
        <end position="246"/>
    </location>
</feature>
<evidence type="ECO:0000313" key="3">
    <source>
        <dbReference type="Proteomes" id="UP000429958"/>
    </source>
</evidence>
<gene>
    <name evidence="2" type="ORF">FYJ39_19220</name>
</gene>
<dbReference type="AlphaFoldDB" id="A0A7X2NPC2"/>
<evidence type="ECO:0000313" key="2">
    <source>
        <dbReference type="EMBL" id="MSS38580.1"/>
    </source>
</evidence>
<evidence type="ECO:0000256" key="1">
    <source>
        <dbReference type="SAM" id="MobiDB-lite"/>
    </source>
</evidence>
<feature type="compositionally biased region" description="Basic and acidic residues" evidence="1">
    <location>
        <begin position="281"/>
        <end position="295"/>
    </location>
</feature>
<organism evidence="2 3">
    <name type="scientific">Clostridium porci</name>
    <dbReference type="NCBI Taxonomy" id="2605778"/>
    <lineage>
        <taxon>Bacteria</taxon>
        <taxon>Bacillati</taxon>
        <taxon>Bacillota</taxon>
        <taxon>Clostridia</taxon>
        <taxon>Eubacteriales</taxon>
        <taxon>Clostridiaceae</taxon>
        <taxon>Clostridium</taxon>
    </lineage>
</organism>